<organism evidence="2 3">
    <name type="scientific">Halocynthiibacter styelae</name>
    <dbReference type="NCBI Taxonomy" id="2761955"/>
    <lineage>
        <taxon>Bacteria</taxon>
        <taxon>Pseudomonadati</taxon>
        <taxon>Pseudomonadota</taxon>
        <taxon>Alphaproteobacteria</taxon>
        <taxon>Rhodobacterales</taxon>
        <taxon>Paracoccaceae</taxon>
        <taxon>Halocynthiibacter</taxon>
    </lineage>
</organism>
<dbReference type="Gene3D" id="3.40.50.1820">
    <property type="entry name" value="alpha/beta hydrolase"/>
    <property type="match status" value="1"/>
</dbReference>
<keyword evidence="3" id="KW-1185">Reference proteome</keyword>
<gene>
    <name evidence="2" type="ORF">H1D41_02345</name>
</gene>
<evidence type="ECO:0000259" key="1">
    <source>
        <dbReference type="Pfam" id="PF12697"/>
    </source>
</evidence>
<sequence length="330" mass="35559">MRNFGKWLGRILLVLILGIAALFTFGPREPADVVARFDPAVIGDDPVAYFAAAEAAFDDITPGTEKRIIWAGDVGAKTPQSVVFVHGYSATSEEIRPVPDMVADHLGANLVYTRLRGHGRVDEAMADATAQDWYDDLAEAMAVARMVGDEVIVISNSTGGTLVALAETGDPELMAQVKATVWLSPNFGINSFAAPLLSQGGARWYLPYLIGETRSFDVQSEDHATYWTNSYPSVALLPMAAAVKEAAGRDYSNAGTPALWIFSDGDQVIDHSITRRVAGEWGGISTIAQQDVPDGNDPYEHVIAGRVMSPGMTDTVVQQITAWLDGLERM</sequence>
<dbReference type="Proteomes" id="UP000640583">
    <property type="component" value="Unassembled WGS sequence"/>
</dbReference>
<dbReference type="GO" id="GO:0016787">
    <property type="term" value="F:hydrolase activity"/>
    <property type="evidence" value="ECO:0007669"/>
    <property type="project" value="UniProtKB-KW"/>
</dbReference>
<keyword evidence="2" id="KW-0378">Hydrolase</keyword>
<reference evidence="2" key="1">
    <citation type="submission" date="2020-10" db="EMBL/GenBank/DDBJ databases">
        <title>Paenihalocynthiibacter styelae gen. nov., sp. nov., isolated from stalked sea squirt Styela clava.</title>
        <authorList>
            <person name="Kim Y.-O."/>
            <person name="Yoon J.-H."/>
        </authorList>
    </citation>
    <scope>NUCLEOTIDE SEQUENCE</scope>
    <source>
        <strain evidence="2">MYP1-1</strain>
    </source>
</reference>
<dbReference type="RefSeq" id="WP_228847404.1">
    <property type="nucleotide sequence ID" value="NZ_JADCKQ010000002.1"/>
</dbReference>
<name>A0A8J7LU73_9RHOB</name>
<evidence type="ECO:0000313" key="2">
    <source>
        <dbReference type="EMBL" id="MBI1492472.1"/>
    </source>
</evidence>
<accession>A0A8J7LU73</accession>
<feature type="domain" description="AB hydrolase-1" evidence="1">
    <location>
        <begin position="82"/>
        <end position="278"/>
    </location>
</feature>
<evidence type="ECO:0000313" key="3">
    <source>
        <dbReference type="Proteomes" id="UP000640583"/>
    </source>
</evidence>
<protein>
    <submittedName>
        <fullName evidence="2">Alpha/beta fold hydrolase</fullName>
    </submittedName>
</protein>
<dbReference type="EMBL" id="JADCKQ010000002">
    <property type="protein sequence ID" value="MBI1492472.1"/>
    <property type="molecule type" value="Genomic_DNA"/>
</dbReference>
<dbReference type="InterPro" id="IPR000073">
    <property type="entry name" value="AB_hydrolase_1"/>
</dbReference>
<dbReference type="InterPro" id="IPR029058">
    <property type="entry name" value="AB_hydrolase_fold"/>
</dbReference>
<proteinExistence type="predicted"/>
<comment type="caution">
    <text evidence="2">The sequence shown here is derived from an EMBL/GenBank/DDBJ whole genome shotgun (WGS) entry which is preliminary data.</text>
</comment>
<dbReference type="AlphaFoldDB" id="A0A8J7LU73"/>
<dbReference type="SUPFAM" id="SSF53474">
    <property type="entry name" value="alpha/beta-Hydrolases"/>
    <property type="match status" value="1"/>
</dbReference>
<dbReference type="Pfam" id="PF12697">
    <property type="entry name" value="Abhydrolase_6"/>
    <property type="match status" value="1"/>
</dbReference>